<feature type="transmembrane region" description="Helical" evidence="1">
    <location>
        <begin position="121"/>
        <end position="139"/>
    </location>
</feature>
<evidence type="ECO:0000313" key="2">
    <source>
        <dbReference type="EMBL" id="SCX57171.1"/>
    </source>
</evidence>
<dbReference type="PROSITE" id="PS51257">
    <property type="entry name" value="PROKAR_LIPOPROTEIN"/>
    <property type="match status" value="1"/>
</dbReference>
<comment type="caution">
    <text evidence="2">The sequence shown here is derived from an EMBL/GenBank/DDBJ whole genome shotgun (WGS) entry which is preliminary data.</text>
</comment>
<dbReference type="Proteomes" id="UP000183569">
    <property type="component" value="Unassembled WGS sequence"/>
</dbReference>
<evidence type="ECO:0000313" key="3">
    <source>
        <dbReference type="Proteomes" id="UP000183569"/>
    </source>
</evidence>
<evidence type="ECO:0000256" key="1">
    <source>
        <dbReference type="SAM" id="Phobius"/>
    </source>
</evidence>
<feature type="transmembrane region" description="Helical" evidence="1">
    <location>
        <begin position="12"/>
        <end position="33"/>
    </location>
</feature>
<feature type="transmembrane region" description="Helical" evidence="1">
    <location>
        <begin position="39"/>
        <end position="60"/>
    </location>
</feature>
<sequence>MLIRAATHLSAMIVSCLLSALVTVAMLSAQWALSIFSDCAVLVLELLVAVIALSLVRWLIQRADALAQLVGTVRRGSPQESQADRVLARFRVAENTLSSLWIAFSLPALAGFFLMDSHTAMYLHAALLVLAISGAIVLGNRLDTLRNLRGYATDFGRKAP</sequence>
<keyword evidence="1" id="KW-1133">Transmembrane helix</keyword>
<gene>
    <name evidence="2" type="ORF">SAMN02927897_03475</name>
</gene>
<name>A0A1G4YUV6_9ENTR</name>
<proteinExistence type="predicted"/>
<dbReference type="RefSeq" id="WP_017459069.1">
    <property type="nucleotide sequence ID" value="NZ_FMUI01000011.1"/>
</dbReference>
<reference evidence="2 3" key="1">
    <citation type="submission" date="2016-10" db="EMBL/GenBank/DDBJ databases">
        <authorList>
            <person name="Varghese N."/>
            <person name="Submissions S."/>
        </authorList>
    </citation>
    <scope>NUCLEOTIDE SEQUENCE [LARGE SCALE GENOMIC DNA]</scope>
    <source>
        <strain evidence="2 3">CGMCC 1.12102</strain>
    </source>
</reference>
<protein>
    <submittedName>
        <fullName evidence="2">Uncharacterized protein</fullName>
    </submittedName>
</protein>
<accession>A0A1G4YUV6</accession>
<dbReference type="GeneID" id="23845634"/>
<dbReference type="EMBL" id="FMUI01000011">
    <property type="protein sequence ID" value="SCX57171.1"/>
    <property type="molecule type" value="Genomic_DNA"/>
</dbReference>
<keyword evidence="1" id="KW-0812">Transmembrane</keyword>
<feature type="transmembrane region" description="Helical" evidence="1">
    <location>
        <begin position="97"/>
        <end position="115"/>
    </location>
</feature>
<keyword evidence="1" id="KW-0472">Membrane</keyword>
<dbReference type="AlphaFoldDB" id="A0A1G4YUV6"/>
<organism evidence="2 3">
    <name type="scientific">Kosakonia sacchari</name>
    <dbReference type="NCBI Taxonomy" id="1158459"/>
    <lineage>
        <taxon>Bacteria</taxon>
        <taxon>Pseudomonadati</taxon>
        <taxon>Pseudomonadota</taxon>
        <taxon>Gammaproteobacteria</taxon>
        <taxon>Enterobacterales</taxon>
        <taxon>Enterobacteriaceae</taxon>
        <taxon>Kosakonia</taxon>
    </lineage>
</organism>